<comment type="caution">
    <text evidence="2">The sequence shown here is derived from an EMBL/GenBank/DDBJ whole genome shotgun (WGS) entry which is preliminary data.</text>
</comment>
<gene>
    <name evidence="2" type="ORF">FHS52_000348</name>
</gene>
<dbReference type="Proteomes" id="UP000548685">
    <property type="component" value="Unassembled WGS sequence"/>
</dbReference>
<name>A0ABR6HUS1_9SPHN</name>
<reference evidence="2 3" key="1">
    <citation type="submission" date="2020-08" db="EMBL/GenBank/DDBJ databases">
        <title>Genomic Encyclopedia of Type Strains, Phase IV (KMG-IV): sequencing the most valuable type-strain genomes for metagenomic binning, comparative biology and taxonomic classification.</title>
        <authorList>
            <person name="Goeker M."/>
        </authorList>
    </citation>
    <scope>NUCLEOTIDE SEQUENCE [LARGE SCALE GENOMIC DNA]</scope>
    <source>
        <strain evidence="2 3">DSM 8510</strain>
    </source>
</reference>
<organism evidence="2 3">
    <name type="scientific">Erythrobacter ramosus</name>
    <dbReference type="NCBI Taxonomy" id="35811"/>
    <lineage>
        <taxon>Bacteria</taxon>
        <taxon>Pseudomonadati</taxon>
        <taxon>Pseudomonadota</taxon>
        <taxon>Alphaproteobacteria</taxon>
        <taxon>Sphingomonadales</taxon>
        <taxon>Erythrobacteraceae</taxon>
        <taxon>Erythrobacter/Porphyrobacter group</taxon>
        <taxon>Erythrobacter</taxon>
    </lineage>
</organism>
<protein>
    <submittedName>
        <fullName evidence="2">Uncharacterized protein</fullName>
    </submittedName>
</protein>
<sequence>MTHHEIEQAIRRQAKKEEAGAVDLGKPETGNRVVLPVTDGPEPEGKKSQKCWI</sequence>
<feature type="compositionally biased region" description="Basic and acidic residues" evidence="1">
    <location>
        <begin position="1"/>
        <end position="19"/>
    </location>
</feature>
<dbReference type="EMBL" id="JACICE010000001">
    <property type="protein sequence ID" value="MBB3774405.1"/>
    <property type="molecule type" value="Genomic_DNA"/>
</dbReference>
<evidence type="ECO:0000313" key="2">
    <source>
        <dbReference type="EMBL" id="MBB3774405.1"/>
    </source>
</evidence>
<feature type="region of interest" description="Disordered" evidence="1">
    <location>
        <begin position="1"/>
        <end position="53"/>
    </location>
</feature>
<evidence type="ECO:0000256" key="1">
    <source>
        <dbReference type="SAM" id="MobiDB-lite"/>
    </source>
</evidence>
<keyword evidence="3" id="KW-1185">Reference proteome</keyword>
<evidence type="ECO:0000313" key="3">
    <source>
        <dbReference type="Proteomes" id="UP000548685"/>
    </source>
</evidence>
<proteinExistence type="predicted"/>
<accession>A0ABR6HUS1</accession>